<name>A0AC61ZTB1_9CAUD</name>
<dbReference type="EMBL" id="PP357458">
    <property type="protein sequence ID" value="WWT41069.1"/>
    <property type="molecule type" value="Genomic_DNA"/>
</dbReference>
<evidence type="ECO:0000313" key="1">
    <source>
        <dbReference type="EMBL" id="WWT41069.1"/>
    </source>
</evidence>
<sequence>MKIISPKIPTTQWLDIFSLSNVDPKYAHIIENVSEVGIRLAINGEQITERQNCILLEPNEEFFIQPNWGVASVVAEGSAQGRISIRRAENTDIRSSMRKISGLTDPRVLTQTLTQVEAASIEGRAYYTLLDVTLSAGQTLWYNFSLPQNKTFAIFLTDITPFYTGFESKLYSNSTGMTNDTAVTIRNMNKVIGTVDVSCHKLTAAPTTLGTLEDILLFVPPNGSNPAQRTASASSRSQGYLIFNSEHTLQVSLANSSGNANRVIFKIYWLEASSTITENP</sequence>
<protein>
    <submittedName>
        <fullName evidence="1">Uncharacterized protein</fullName>
    </submittedName>
</protein>
<organism evidence="1">
    <name type="scientific">Klebsiella phage phi1_175008</name>
    <dbReference type="NCBI Taxonomy" id="3127744"/>
    <lineage>
        <taxon>Viruses</taxon>
        <taxon>Duplodnaviria</taxon>
        <taxon>Heunggongvirae</taxon>
        <taxon>Uroviricota</taxon>
        <taxon>Caudoviricetes</taxon>
        <taxon>Stephanstirmvirinae</taxon>
    </lineage>
</organism>
<proteinExistence type="predicted"/>
<reference evidence="1" key="1">
    <citation type="submission" date="2024-02" db="EMBL/GenBank/DDBJ databases">
        <title>Klebsiella phages.</title>
        <authorList>
            <person name="Li J."/>
            <person name="Feng Y."/>
            <person name="Zong Z."/>
        </authorList>
    </citation>
    <scope>NUCLEOTIDE SEQUENCE</scope>
</reference>
<accession>A0AC61ZTB1</accession>